<keyword evidence="1" id="KW-1133">Transmembrane helix</keyword>
<feature type="transmembrane region" description="Helical" evidence="1">
    <location>
        <begin position="241"/>
        <end position="262"/>
    </location>
</feature>
<proteinExistence type="predicted"/>
<dbReference type="AlphaFoldDB" id="A0A1Y1JPM4"/>
<dbReference type="RefSeq" id="XP_028546789.1">
    <property type="nucleotide sequence ID" value="XM_028690988.1"/>
</dbReference>
<organism evidence="2 3">
    <name type="scientific">Plasmodium gonderi</name>
    <dbReference type="NCBI Taxonomy" id="77519"/>
    <lineage>
        <taxon>Eukaryota</taxon>
        <taxon>Sar</taxon>
        <taxon>Alveolata</taxon>
        <taxon>Apicomplexa</taxon>
        <taxon>Aconoidasida</taxon>
        <taxon>Haemosporida</taxon>
        <taxon>Plasmodiidae</taxon>
        <taxon>Plasmodium</taxon>
        <taxon>Plasmodium (Plasmodium)</taxon>
    </lineage>
</organism>
<gene>
    <name evidence="2" type="ORF">PGO_001660</name>
</gene>
<evidence type="ECO:0000313" key="3">
    <source>
        <dbReference type="Proteomes" id="UP000195521"/>
    </source>
</evidence>
<keyword evidence="3" id="KW-1185">Reference proteome</keyword>
<reference evidence="3" key="1">
    <citation type="submission" date="2017-04" db="EMBL/GenBank/DDBJ databases">
        <title>Plasmodium gonderi genome.</title>
        <authorList>
            <person name="Arisue N."/>
            <person name="Honma H."/>
            <person name="Kawai S."/>
            <person name="Tougan T."/>
            <person name="Tanabe K."/>
            <person name="Horii T."/>
        </authorList>
    </citation>
    <scope>NUCLEOTIDE SEQUENCE [LARGE SCALE GENOMIC DNA]</scope>
    <source>
        <strain evidence="3">ATCC 30045</strain>
    </source>
</reference>
<accession>A0A1Y1JPM4</accession>
<keyword evidence="1" id="KW-0472">Membrane</keyword>
<protein>
    <submittedName>
        <fullName evidence="2">Variable surface protein</fullName>
    </submittedName>
</protein>
<dbReference type="Proteomes" id="UP000195521">
    <property type="component" value="Unassembled WGS sequence"/>
</dbReference>
<keyword evidence="1" id="KW-0812">Transmembrane</keyword>
<evidence type="ECO:0000313" key="2">
    <source>
        <dbReference type="EMBL" id="GAW84200.1"/>
    </source>
</evidence>
<dbReference type="EMBL" id="BDQF01000172">
    <property type="protein sequence ID" value="GAW84200.1"/>
    <property type="molecule type" value="Genomic_DNA"/>
</dbReference>
<name>A0A1Y1JPM4_PLAGO</name>
<comment type="caution">
    <text evidence="2">The sequence shown here is derived from an EMBL/GenBank/DDBJ whole genome shotgun (WGS) entry which is preliminary data.</text>
</comment>
<sequence>MSSKVRKEHFDSLFTAFSEYQSIMDRNSTEIRYENWNNTCLNFDKAFYTVNIIKDKDKLCPQAMKYLYNICSNMGNLANENHFKYLYYWIYKHHLKAGIDRNYIKEFYKEIIRVYKLFGLFDSCADPFRESIFDNELKLITDICDISKKLNDIKYSTFTSCNIKRKCDCADECADIYMRGHKVCENNWDEHFCKILKSYKNKYNALNLSNDCDNLKFKTWPSEKFENIMSPSAHINKSKTAIISSFLILIIPAFLFIIYMFLPYNSLLHREIKKIINMCRVLKKKWWKLENSEIYNNIYCNNNYNVLYSSHYLDD</sequence>
<dbReference type="GeneID" id="39745008"/>
<evidence type="ECO:0000256" key="1">
    <source>
        <dbReference type="SAM" id="Phobius"/>
    </source>
</evidence>